<accession>A0A4S4L5U0</accession>
<keyword evidence="1" id="KW-0812">Transmembrane</keyword>
<dbReference type="InterPro" id="IPR052965">
    <property type="entry name" value="Pigment-catalase-like"/>
</dbReference>
<dbReference type="InterPro" id="IPR009078">
    <property type="entry name" value="Ferritin-like_SF"/>
</dbReference>
<evidence type="ECO:0008006" key="4">
    <source>
        <dbReference type="Google" id="ProtNLM"/>
    </source>
</evidence>
<evidence type="ECO:0000256" key="1">
    <source>
        <dbReference type="SAM" id="Phobius"/>
    </source>
</evidence>
<gene>
    <name evidence="2" type="ORF">EW145_g3932</name>
</gene>
<dbReference type="PANTHER" id="PTHR31694">
    <property type="entry name" value="DESICCATION-LIKE PROTEIN"/>
    <property type="match status" value="1"/>
</dbReference>
<reference evidence="2 3" key="1">
    <citation type="submission" date="2019-02" db="EMBL/GenBank/DDBJ databases">
        <title>Genome sequencing of the rare red list fungi Phellinidium pouzarii.</title>
        <authorList>
            <person name="Buettner E."/>
            <person name="Kellner H."/>
        </authorList>
    </citation>
    <scope>NUCLEOTIDE SEQUENCE [LARGE SCALE GENOMIC DNA]</scope>
    <source>
        <strain evidence="2 3">DSM 108285</strain>
    </source>
</reference>
<organism evidence="2 3">
    <name type="scientific">Phellinidium pouzarii</name>
    <dbReference type="NCBI Taxonomy" id="167371"/>
    <lineage>
        <taxon>Eukaryota</taxon>
        <taxon>Fungi</taxon>
        <taxon>Dikarya</taxon>
        <taxon>Basidiomycota</taxon>
        <taxon>Agaricomycotina</taxon>
        <taxon>Agaricomycetes</taxon>
        <taxon>Hymenochaetales</taxon>
        <taxon>Hymenochaetaceae</taxon>
        <taxon>Phellinidium</taxon>
    </lineage>
</organism>
<evidence type="ECO:0000313" key="2">
    <source>
        <dbReference type="EMBL" id="THH06657.1"/>
    </source>
</evidence>
<dbReference type="SUPFAM" id="SSF47240">
    <property type="entry name" value="Ferritin-like"/>
    <property type="match status" value="1"/>
</dbReference>
<dbReference type="Proteomes" id="UP000308199">
    <property type="component" value="Unassembled WGS sequence"/>
</dbReference>
<protein>
    <recommendedName>
        <fullName evidence="4">Ferritin-like domain-containing protein</fullName>
    </recommendedName>
</protein>
<name>A0A4S4L5U0_9AGAM</name>
<keyword evidence="1" id="KW-0472">Membrane</keyword>
<dbReference type="PANTHER" id="PTHR31694:SF26">
    <property type="entry name" value="OS05G0151100 PROTEIN"/>
    <property type="match status" value="1"/>
</dbReference>
<dbReference type="EMBL" id="SGPK01000183">
    <property type="protein sequence ID" value="THH06657.1"/>
    <property type="molecule type" value="Genomic_DNA"/>
</dbReference>
<sequence length="371" mass="39289">MSYADQRRSQAMIGGFVSPDRLGWVASLLLLFYKFGGFLVISLQCFALGRHSTFVIRPPPFSPPFTAFHRSLAAMKSTALVAPFVLLAISAARATPLVERAPSPSQMDILQLGLTLEHLEDAFYTGALSKFNEAAFEKAGMPAYVRNRFQQIGQHEASHVRFLTNAIGADAVSACVYDFTSAYASPKAFLAASQILEGVGTSAYLGAAQDITDPDTLTDAGAILAVEAQHNSWISSTGLMGTPWSGPFDTPLDQNQVFTLASSYIVSCPKSNPTLPFTAFPPLSVSGTPTSGQSVQLSFDYSGSDQLYLGIFTGLDKVFAPIDGQKKVTIPSGLQGTAYAIVANDRTGSDASTIAGPAVLSFGLPSNASNE</sequence>
<keyword evidence="3" id="KW-1185">Reference proteome</keyword>
<evidence type="ECO:0000313" key="3">
    <source>
        <dbReference type="Proteomes" id="UP000308199"/>
    </source>
</evidence>
<proteinExistence type="predicted"/>
<keyword evidence="1" id="KW-1133">Transmembrane helix</keyword>
<dbReference type="CDD" id="cd00657">
    <property type="entry name" value="Ferritin_like"/>
    <property type="match status" value="1"/>
</dbReference>
<dbReference type="Pfam" id="PF13668">
    <property type="entry name" value="Ferritin_2"/>
    <property type="match status" value="1"/>
</dbReference>
<dbReference type="OrthoDB" id="1001765at2759"/>
<feature type="transmembrane region" description="Helical" evidence="1">
    <location>
        <begin position="21"/>
        <end position="43"/>
    </location>
</feature>
<dbReference type="AlphaFoldDB" id="A0A4S4L5U0"/>
<comment type="caution">
    <text evidence="2">The sequence shown here is derived from an EMBL/GenBank/DDBJ whole genome shotgun (WGS) entry which is preliminary data.</text>
</comment>